<accession>A0A844BSS2</accession>
<protein>
    <submittedName>
        <fullName evidence="3">DUF2326 domain-containing protein</fullName>
    </submittedName>
</protein>
<dbReference type="EMBL" id="WJPO01000077">
    <property type="protein sequence ID" value="MRH22977.1"/>
    <property type="molecule type" value="Genomic_DNA"/>
</dbReference>
<dbReference type="Pfam" id="PF10088">
    <property type="entry name" value="DUF2326"/>
    <property type="match status" value="1"/>
</dbReference>
<dbReference type="Pfam" id="PF07506">
    <property type="entry name" value="RepB"/>
    <property type="match status" value="1"/>
</dbReference>
<keyword evidence="4" id="KW-1185">Reference proteome</keyword>
<dbReference type="InterPro" id="IPR011111">
    <property type="entry name" value="Plasmid_RepB"/>
</dbReference>
<reference evidence="3 4" key="1">
    <citation type="submission" date="2019-11" db="EMBL/GenBank/DDBJ databases">
        <title>Draft Whole-Genome sequence of the marine photosynthetic bacterium Rhodovulum strictum DSM 11289.</title>
        <authorList>
            <person name="Kyndt J.A."/>
            <person name="Meyer T.E."/>
        </authorList>
    </citation>
    <scope>NUCLEOTIDE SEQUENCE [LARGE SCALE GENOMIC DNA]</scope>
    <source>
        <strain evidence="3 4">DSM 11289</strain>
    </source>
</reference>
<feature type="domain" description="DUF2326" evidence="2">
    <location>
        <begin position="84"/>
        <end position="181"/>
    </location>
</feature>
<sequence length="182" mass="20276">MGPDPKDKPCPMAVFEILRKMRPLRQIEAAELLVNANNYSVAYRGIMSAWLPEGVDGAIKLDGKGLKVDAQFSGRGEVSTAALDSLKIVAFDLAALHLAVEEKADLPAFLIHDSPREADLDGTLYARLFELVQRWEDEAGPPCFQYIVTTTTAPPKKLQNDQYVRLRMSSTPAEQRLFRMDL</sequence>
<organism evidence="3 4">
    <name type="scientific">Rhodovulum strictum</name>
    <dbReference type="NCBI Taxonomy" id="58314"/>
    <lineage>
        <taxon>Bacteria</taxon>
        <taxon>Pseudomonadati</taxon>
        <taxon>Pseudomonadota</taxon>
        <taxon>Alphaproteobacteria</taxon>
        <taxon>Rhodobacterales</taxon>
        <taxon>Paracoccaceae</taxon>
        <taxon>Rhodovulum</taxon>
    </lineage>
</organism>
<name>A0A844BSS2_9RHOB</name>
<dbReference type="AlphaFoldDB" id="A0A844BSS2"/>
<dbReference type="OrthoDB" id="180544at2"/>
<feature type="domain" description="RepB plasmid partition" evidence="1">
    <location>
        <begin position="6"/>
        <end position="43"/>
    </location>
</feature>
<evidence type="ECO:0000259" key="2">
    <source>
        <dbReference type="Pfam" id="PF10088"/>
    </source>
</evidence>
<evidence type="ECO:0000259" key="1">
    <source>
        <dbReference type="Pfam" id="PF07506"/>
    </source>
</evidence>
<evidence type="ECO:0000313" key="3">
    <source>
        <dbReference type="EMBL" id="MRH22977.1"/>
    </source>
</evidence>
<gene>
    <name evidence="3" type="ORF">GH815_18680</name>
</gene>
<evidence type="ECO:0000313" key="4">
    <source>
        <dbReference type="Proteomes" id="UP000466730"/>
    </source>
</evidence>
<dbReference type="InterPro" id="IPR018760">
    <property type="entry name" value="DUF2326"/>
</dbReference>
<proteinExistence type="predicted"/>
<comment type="caution">
    <text evidence="3">The sequence shown here is derived from an EMBL/GenBank/DDBJ whole genome shotgun (WGS) entry which is preliminary data.</text>
</comment>
<dbReference type="Proteomes" id="UP000466730">
    <property type="component" value="Unassembled WGS sequence"/>
</dbReference>